<dbReference type="GO" id="GO:0005829">
    <property type="term" value="C:cytosol"/>
    <property type="evidence" value="ECO:0007669"/>
    <property type="project" value="TreeGrafter"/>
</dbReference>
<reference evidence="5" key="1">
    <citation type="submission" date="2025-08" db="UniProtKB">
        <authorList>
            <consortium name="Ensembl"/>
        </authorList>
    </citation>
    <scope>IDENTIFICATION</scope>
</reference>
<accession>A0A8D0GT96</accession>
<dbReference type="InterPro" id="IPR056166">
    <property type="entry name" value="TPR_ELP1"/>
</dbReference>
<dbReference type="GeneTree" id="ENSGT00390000013344"/>
<dbReference type="UniPathway" id="UPA00988"/>
<protein>
    <recommendedName>
        <fullName evidence="7">IkappaB kinase complex-associated protein</fullName>
    </recommendedName>
</protein>
<name>A0A8D0GT96_SPHPU</name>
<reference evidence="5" key="2">
    <citation type="submission" date="2025-09" db="UniProtKB">
        <authorList>
            <consortium name="Ensembl"/>
        </authorList>
    </citation>
    <scope>IDENTIFICATION</scope>
</reference>
<keyword evidence="6" id="KW-1185">Reference proteome</keyword>
<evidence type="ECO:0000313" key="6">
    <source>
        <dbReference type="Proteomes" id="UP000694392"/>
    </source>
</evidence>
<proteinExistence type="predicted"/>
<evidence type="ECO:0008006" key="7">
    <source>
        <dbReference type="Google" id="ProtNLM"/>
    </source>
</evidence>
<dbReference type="OMA" id="HYKWIND"/>
<evidence type="ECO:0000259" key="2">
    <source>
        <dbReference type="Pfam" id="PF23878"/>
    </source>
</evidence>
<dbReference type="AlphaFoldDB" id="A0A8D0GT96"/>
<dbReference type="InterPro" id="IPR006849">
    <property type="entry name" value="Elp1"/>
</dbReference>
<dbReference type="Pfam" id="PF23925">
    <property type="entry name" value="A-sol_ELP1"/>
    <property type="match status" value="1"/>
</dbReference>
<organism evidence="5 6">
    <name type="scientific">Sphenodon punctatus</name>
    <name type="common">Tuatara</name>
    <name type="synonym">Hatteria punctata</name>
    <dbReference type="NCBI Taxonomy" id="8508"/>
    <lineage>
        <taxon>Eukaryota</taxon>
        <taxon>Metazoa</taxon>
        <taxon>Chordata</taxon>
        <taxon>Craniata</taxon>
        <taxon>Vertebrata</taxon>
        <taxon>Euteleostomi</taxon>
        <taxon>Lepidosauria</taxon>
        <taxon>Sphenodontia</taxon>
        <taxon>Sphenodontidae</taxon>
        <taxon>Sphenodon</taxon>
    </lineage>
</organism>
<dbReference type="PANTHER" id="PTHR12747:SF0">
    <property type="entry name" value="ELONGATOR COMPLEX PROTEIN 1"/>
    <property type="match status" value="1"/>
</dbReference>
<evidence type="ECO:0000259" key="3">
    <source>
        <dbReference type="Pfam" id="PF23925"/>
    </source>
</evidence>
<dbReference type="GO" id="GO:0000049">
    <property type="term" value="F:tRNA binding"/>
    <property type="evidence" value="ECO:0007669"/>
    <property type="project" value="TreeGrafter"/>
</dbReference>
<feature type="domain" description="ELP1 TPR" evidence="2">
    <location>
        <begin position="72"/>
        <end position="235"/>
    </location>
</feature>
<dbReference type="Proteomes" id="UP000694392">
    <property type="component" value="Unplaced"/>
</dbReference>
<dbReference type="Ensembl" id="ENSSPUT00000012471.1">
    <property type="protein sequence ID" value="ENSSPUP00000011688.1"/>
    <property type="gene ID" value="ENSSPUG00000008966.1"/>
</dbReference>
<dbReference type="Pfam" id="PF23936">
    <property type="entry name" value="HB_ELP1"/>
    <property type="match status" value="1"/>
</dbReference>
<feature type="domain" description="ELP1 three-helical bundle" evidence="4">
    <location>
        <begin position="244"/>
        <end position="414"/>
    </location>
</feature>
<sequence length="474" mass="53666">MITENTSPAAGTVSAEEALKYLLLLVDVSELYNHSLGTYDFDLVIMVAEKSKKDPKEYLPFLNSLKKMEENYQHYSIDKHLKRYQKALHHLSKCGPEHFTEFLNLVKDQKLYNEALKLYPSDTQEYKAVGDAYGEYLNQKHLPEQAGLIFARCGAFEKALDAFVNSGSWQQALCMAAQLRHTEDKLASLARGMAGKLVEQRKHMDAAVLLEQYAKDYEEAILLLLEGAAWDEALRLIYKYGRLDILETNFKPSLLEAHRNHLLFLETQKAMFCRHKKRLLVVRELKEQARDGLLDDEAPNCPESDLFSETSSVVTTSDMGSKYTHSNSRISARSSKNRRKAERKKHSLKEGSPLEDVALLEALRDAIRSTDSLKGEVRSLLKGLVLFDYDAQAQELQQALEETLHSMECSLPVIWSADLQHGPANQVLGPNSTANSIMAAYQQRRSVAPAVQDAELLIAPKLNKNIQWKLNLLQ</sequence>
<evidence type="ECO:0000259" key="4">
    <source>
        <dbReference type="Pfam" id="PF23936"/>
    </source>
</evidence>
<dbReference type="Pfam" id="PF23878">
    <property type="entry name" value="TPR_ELP1"/>
    <property type="match status" value="1"/>
</dbReference>
<feature type="region of interest" description="Disordered" evidence="1">
    <location>
        <begin position="293"/>
        <end position="350"/>
    </location>
</feature>
<dbReference type="GO" id="GO:0002926">
    <property type="term" value="P:tRNA wobble base 5-methoxycarbonylmethyl-2-thiouridinylation"/>
    <property type="evidence" value="ECO:0007669"/>
    <property type="project" value="TreeGrafter"/>
</dbReference>
<evidence type="ECO:0000256" key="1">
    <source>
        <dbReference type="SAM" id="MobiDB-lite"/>
    </source>
</evidence>
<dbReference type="InterPro" id="IPR056167">
    <property type="entry name" value="A-sol_ELP1"/>
</dbReference>
<feature type="compositionally biased region" description="Polar residues" evidence="1">
    <location>
        <begin position="307"/>
        <end position="334"/>
    </location>
</feature>
<dbReference type="GO" id="GO:0033588">
    <property type="term" value="C:elongator holoenzyme complex"/>
    <property type="evidence" value="ECO:0007669"/>
    <property type="project" value="InterPro"/>
</dbReference>
<dbReference type="PANTHER" id="PTHR12747">
    <property type="entry name" value="ELONGATOR COMPLEX PROTEIN 1"/>
    <property type="match status" value="1"/>
</dbReference>
<evidence type="ECO:0000313" key="5">
    <source>
        <dbReference type="Ensembl" id="ENSSPUP00000011688.1"/>
    </source>
</evidence>
<feature type="domain" description="ELP1 alpha-solenoid" evidence="3">
    <location>
        <begin position="5"/>
        <end position="65"/>
    </location>
</feature>
<feature type="compositionally biased region" description="Basic residues" evidence="1">
    <location>
        <begin position="335"/>
        <end position="347"/>
    </location>
</feature>
<dbReference type="InterPro" id="IPR056169">
    <property type="entry name" value="HB_ELP1"/>
</dbReference>